<feature type="domain" description="EB1 C-terminal" evidence="12">
    <location>
        <begin position="288"/>
        <end position="366"/>
    </location>
</feature>
<evidence type="ECO:0000256" key="1">
    <source>
        <dbReference type="ARBA" id="ARBA00004245"/>
    </source>
</evidence>
<dbReference type="Proteomes" id="UP000355283">
    <property type="component" value="Unassembled WGS sequence"/>
</dbReference>
<dbReference type="InterPro" id="IPR036133">
    <property type="entry name" value="EB1_C_sf"/>
</dbReference>
<evidence type="ECO:0000256" key="7">
    <source>
        <dbReference type="ARBA" id="ARBA00023212"/>
    </source>
</evidence>
<dbReference type="Pfam" id="PF00307">
    <property type="entry name" value="CH"/>
    <property type="match status" value="1"/>
</dbReference>
<feature type="region of interest" description="Disordered" evidence="10">
    <location>
        <begin position="1"/>
        <end position="21"/>
    </location>
</feature>
<dbReference type="AlphaFoldDB" id="A0A4D9CZA5"/>
<dbReference type="PROSITE" id="PS51230">
    <property type="entry name" value="EB1_C"/>
    <property type="match status" value="1"/>
</dbReference>
<feature type="domain" description="Calponin-homology (CH)" evidence="11">
    <location>
        <begin position="87"/>
        <end position="189"/>
    </location>
</feature>
<dbReference type="Gene3D" id="1.10.418.10">
    <property type="entry name" value="Calponin-like domain"/>
    <property type="match status" value="1"/>
</dbReference>
<evidence type="ECO:0000313" key="14">
    <source>
        <dbReference type="Proteomes" id="UP000355283"/>
    </source>
</evidence>
<dbReference type="InterPro" id="IPR027328">
    <property type="entry name" value="MAPRE"/>
</dbReference>
<keyword evidence="8" id="KW-0131">Cell cycle</keyword>
<evidence type="ECO:0000259" key="11">
    <source>
        <dbReference type="PROSITE" id="PS50021"/>
    </source>
</evidence>
<keyword evidence="4" id="KW-0132">Cell division</keyword>
<dbReference type="OrthoDB" id="2119228at2759"/>
<comment type="caution">
    <text evidence="13">The sequence shown here is derived from an EMBL/GenBank/DDBJ whole genome shotgun (WGS) entry which is preliminary data.</text>
</comment>
<feature type="compositionally biased region" description="Polar residues" evidence="10">
    <location>
        <begin position="1"/>
        <end position="14"/>
    </location>
</feature>
<dbReference type="PANTHER" id="PTHR10623">
    <property type="entry name" value="MICROTUBULE-ASSOCIATED PROTEIN RP/EB FAMILY MEMBER"/>
    <property type="match status" value="1"/>
</dbReference>
<sequence length="387" mass="41970">MSFISTSSFGSQASPRKGQLADAVGPPGTPCNCMADFALPPACEVEGTALAWGGDWCKHFSIYQRFKQRKKGYKMTTSIGMMDAGYFVGRKEIVDWINETLQLNLTKVEQTASGAVACQLLDRIYPGKVPLNKVNWEAKLDYEFLSNYKLLQTAFTKLQIDKHLPVEKLVRAKYQDNLEFMQWFKRFYELNNPALDYDPVIARAGGKGAGGTARTMPPAAAPFCSSTRTGNTPSNSLKSRPSSRSIGSSTGSSSGNGARDKENSGAAIATSSSHGGRNVTTAAAATVADEALLRKAENLAQENTTLQATIEGLEKERDFYFEKLTVVEEMLQERQAAADENFSQEASLLIEEIFKVLYATENATGLSDCDEPCSEAAAAVEAPTAVV</sequence>
<dbReference type="FunFam" id="1.10.418.10:FF:000028">
    <property type="entry name" value="RP/EB family microtubule-associated protein"/>
    <property type="match status" value="1"/>
</dbReference>
<evidence type="ECO:0000256" key="4">
    <source>
        <dbReference type="ARBA" id="ARBA00022618"/>
    </source>
</evidence>
<feature type="region of interest" description="Disordered" evidence="10">
    <location>
        <begin position="206"/>
        <end position="280"/>
    </location>
</feature>
<evidence type="ECO:0000256" key="10">
    <source>
        <dbReference type="SAM" id="MobiDB-lite"/>
    </source>
</evidence>
<evidence type="ECO:0000256" key="5">
    <source>
        <dbReference type="ARBA" id="ARBA00022701"/>
    </source>
</evidence>
<keyword evidence="3" id="KW-0963">Cytoplasm</keyword>
<comment type="subcellular location">
    <subcellularLocation>
        <location evidence="1">Cytoplasm</location>
        <location evidence="1">Cytoskeleton</location>
    </subcellularLocation>
</comment>
<dbReference type="EMBL" id="SDOX01000122">
    <property type="protein sequence ID" value="TFJ81718.1"/>
    <property type="molecule type" value="Genomic_DNA"/>
</dbReference>
<keyword evidence="5 9" id="KW-0493">Microtubule</keyword>
<evidence type="ECO:0000259" key="12">
    <source>
        <dbReference type="PROSITE" id="PS51230"/>
    </source>
</evidence>
<keyword evidence="14" id="KW-1185">Reference proteome</keyword>
<dbReference type="InterPro" id="IPR001715">
    <property type="entry name" value="CH_dom"/>
</dbReference>
<dbReference type="GO" id="GO:0051301">
    <property type="term" value="P:cell division"/>
    <property type="evidence" value="ECO:0007669"/>
    <property type="project" value="UniProtKB-KW"/>
</dbReference>
<dbReference type="SUPFAM" id="SSF140612">
    <property type="entry name" value="EB1 dimerisation domain-like"/>
    <property type="match status" value="1"/>
</dbReference>
<dbReference type="GO" id="GO:0008017">
    <property type="term" value="F:microtubule binding"/>
    <property type="evidence" value="ECO:0007669"/>
    <property type="project" value="InterPro"/>
</dbReference>
<keyword evidence="6" id="KW-0498">Mitosis</keyword>
<protein>
    <recommendedName>
        <fullName evidence="15">Calponin-homology (CH) domain-containing protein</fullName>
    </recommendedName>
</protein>
<dbReference type="InterPro" id="IPR036872">
    <property type="entry name" value="CH_dom_sf"/>
</dbReference>
<dbReference type="Gene3D" id="1.20.5.1430">
    <property type="match status" value="1"/>
</dbReference>
<evidence type="ECO:0000256" key="9">
    <source>
        <dbReference type="PROSITE-ProRule" id="PRU00576"/>
    </source>
</evidence>
<name>A0A4D9CZA5_9STRA</name>
<dbReference type="SUPFAM" id="SSF47576">
    <property type="entry name" value="Calponin-homology domain, CH-domain"/>
    <property type="match status" value="1"/>
</dbReference>
<gene>
    <name evidence="13" type="ORF">NSK_006967</name>
</gene>
<accession>A0A4D9CZA5</accession>
<dbReference type="InterPro" id="IPR004953">
    <property type="entry name" value="EB1_C"/>
</dbReference>
<reference evidence="13 14" key="1">
    <citation type="submission" date="2019-01" db="EMBL/GenBank/DDBJ databases">
        <title>Nuclear Genome Assembly of the Microalgal Biofuel strain Nannochloropsis salina CCMP1776.</title>
        <authorList>
            <person name="Hovde B."/>
        </authorList>
    </citation>
    <scope>NUCLEOTIDE SEQUENCE [LARGE SCALE GENOMIC DNA]</scope>
    <source>
        <strain evidence="13 14">CCMP1776</strain>
    </source>
</reference>
<keyword evidence="7" id="KW-0206">Cytoskeleton</keyword>
<evidence type="ECO:0000256" key="8">
    <source>
        <dbReference type="ARBA" id="ARBA00023306"/>
    </source>
</evidence>
<evidence type="ECO:0008006" key="15">
    <source>
        <dbReference type="Google" id="ProtNLM"/>
    </source>
</evidence>
<organism evidence="13 14">
    <name type="scientific">Nannochloropsis salina CCMP1776</name>
    <dbReference type="NCBI Taxonomy" id="1027361"/>
    <lineage>
        <taxon>Eukaryota</taxon>
        <taxon>Sar</taxon>
        <taxon>Stramenopiles</taxon>
        <taxon>Ochrophyta</taxon>
        <taxon>Eustigmatophyceae</taxon>
        <taxon>Eustigmatales</taxon>
        <taxon>Monodopsidaceae</taxon>
        <taxon>Microchloropsis</taxon>
        <taxon>Microchloropsis salina</taxon>
    </lineage>
</organism>
<evidence type="ECO:0000256" key="6">
    <source>
        <dbReference type="ARBA" id="ARBA00022776"/>
    </source>
</evidence>
<feature type="compositionally biased region" description="Low complexity" evidence="10">
    <location>
        <begin position="232"/>
        <end position="257"/>
    </location>
</feature>
<dbReference type="Pfam" id="PF03271">
    <property type="entry name" value="EB1"/>
    <property type="match status" value="1"/>
</dbReference>
<evidence type="ECO:0000313" key="13">
    <source>
        <dbReference type="EMBL" id="TFJ81718.1"/>
    </source>
</evidence>
<comment type="similarity">
    <text evidence="2">Belongs to the MAPRE family.</text>
</comment>
<evidence type="ECO:0000256" key="2">
    <source>
        <dbReference type="ARBA" id="ARBA00010729"/>
    </source>
</evidence>
<evidence type="ECO:0000256" key="3">
    <source>
        <dbReference type="ARBA" id="ARBA00022490"/>
    </source>
</evidence>
<proteinExistence type="inferred from homology"/>
<dbReference type="GO" id="GO:0005874">
    <property type="term" value="C:microtubule"/>
    <property type="evidence" value="ECO:0007669"/>
    <property type="project" value="UniProtKB-KW"/>
</dbReference>
<dbReference type="PROSITE" id="PS50021">
    <property type="entry name" value="CH"/>
    <property type="match status" value="1"/>
</dbReference>